<dbReference type="Proteomes" id="UP000325081">
    <property type="component" value="Unassembled WGS sequence"/>
</dbReference>
<dbReference type="Gene3D" id="3.30.200.20">
    <property type="entry name" value="Phosphorylase Kinase, domain 1"/>
    <property type="match status" value="1"/>
</dbReference>
<dbReference type="GO" id="GO:0004672">
    <property type="term" value="F:protein kinase activity"/>
    <property type="evidence" value="ECO:0007669"/>
    <property type="project" value="InterPro"/>
</dbReference>
<evidence type="ECO:0000256" key="4">
    <source>
        <dbReference type="ARBA" id="ARBA00022786"/>
    </source>
</evidence>
<feature type="compositionally biased region" description="Polar residues" evidence="6">
    <location>
        <begin position="223"/>
        <end position="234"/>
    </location>
</feature>
<dbReference type="Gene3D" id="3.40.50.620">
    <property type="entry name" value="HUPs"/>
    <property type="match status" value="1"/>
</dbReference>
<dbReference type="SUPFAM" id="SSF56112">
    <property type="entry name" value="Protein kinase-like (PK-like)"/>
    <property type="match status" value="1"/>
</dbReference>
<dbReference type="GO" id="GO:0061630">
    <property type="term" value="F:ubiquitin protein ligase activity"/>
    <property type="evidence" value="ECO:0007669"/>
    <property type="project" value="UniProtKB-EC"/>
</dbReference>
<accession>A0A5A7QIV3</accession>
<dbReference type="InterPro" id="IPR008271">
    <property type="entry name" value="Ser/Thr_kinase_AS"/>
</dbReference>
<evidence type="ECO:0000313" key="8">
    <source>
        <dbReference type="EMBL" id="GER45034.1"/>
    </source>
</evidence>
<dbReference type="OrthoDB" id="4062651at2759"/>
<dbReference type="InterPro" id="IPR011009">
    <property type="entry name" value="Kinase-like_dom_sf"/>
</dbReference>
<dbReference type="Pfam" id="PF00582">
    <property type="entry name" value="Usp"/>
    <property type="match status" value="1"/>
</dbReference>
<dbReference type="CDD" id="cd01989">
    <property type="entry name" value="USP_STK_Ubox_N"/>
    <property type="match status" value="1"/>
</dbReference>
<organism evidence="8 9">
    <name type="scientific">Striga asiatica</name>
    <name type="common">Asiatic witchweed</name>
    <name type="synonym">Buchnera asiatica</name>
    <dbReference type="NCBI Taxonomy" id="4170"/>
    <lineage>
        <taxon>Eukaryota</taxon>
        <taxon>Viridiplantae</taxon>
        <taxon>Streptophyta</taxon>
        <taxon>Embryophyta</taxon>
        <taxon>Tracheophyta</taxon>
        <taxon>Spermatophyta</taxon>
        <taxon>Magnoliopsida</taxon>
        <taxon>eudicotyledons</taxon>
        <taxon>Gunneridae</taxon>
        <taxon>Pentapetalae</taxon>
        <taxon>asterids</taxon>
        <taxon>lamiids</taxon>
        <taxon>Lamiales</taxon>
        <taxon>Orobanchaceae</taxon>
        <taxon>Buchnereae</taxon>
        <taxon>Striga</taxon>
    </lineage>
</organism>
<feature type="region of interest" description="Disordered" evidence="6">
    <location>
        <begin position="202"/>
        <end position="278"/>
    </location>
</feature>
<keyword evidence="9" id="KW-1185">Reference proteome</keyword>
<dbReference type="PANTHER" id="PTHR45647">
    <property type="entry name" value="OS02G0152300 PROTEIN"/>
    <property type="match status" value="1"/>
</dbReference>
<dbReference type="GO" id="GO:0005524">
    <property type="term" value="F:ATP binding"/>
    <property type="evidence" value="ECO:0007669"/>
    <property type="project" value="UniProtKB-KW"/>
</dbReference>
<dbReference type="InterPro" id="IPR006016">
    <property type="entry name" value="UspA"/>
</dbReference>
<comment type="catalytic activity">
    <reaction evidence="1">
        <text>S-ubiquitinyl-[E2 ubiquitin-conjugating enzyme]-L-cysteine + [acceptor protein]-L-lysine = [E2 ubiquitin-conjugating enzyme]-L-cysteine + N(6)-ubiquitinyl-[acceptor protein]-L-lysine.</text>
        <dbReference type="EC" id="2.3.2.27"/>
    </reaction>
</comment>
<dbReference type="InterPro" id="IPR051348">
    <property type="entry name" value="U-box_ubiquitin_ligases"/>
</dbReference>
<dbReference type="InterPro" id="IPR014729">
    <property type="entry name" value="Rossmann-like_a/b/a_fold"/>
</dbReference>
<dbReference type="FunFam" id="3.30.200.20:FF:000162">
    <property type="entry name" value="Adenine nucleotide alpha hydrolase-like domain kinase"/>
    <property type="match status" value="1"/>
</dbReference>
<dbReference type="AlphaFoldDB" id="A0A5A7QIV3"/>
<keyword evidence="4" id="KW-0833">Ubl conjugation pathway</keyword>
<dbReference type="InterPro" id="IPR001245">
    <property type="entry name" value="Ser-Thr/Tyr_kinase_cat_dom"/>
</dbReference>
<feature type="compositionally biased region" description="Polar residues" evidence="6">
    <location>
        <begin position="202"/>
        <end position="214"/>
    </location>
</feature>
<feature type="domain" description="Protein kinase" evidence="7">
    <location>
        <begin position="473"/>
        <end position="737"/>
    </location>
</feature>
<keyword evidence="5" id="KW-0067">ATP-binding</keyword>
<evidence type="ECO:0000313" key="9">
    <source>
        <dbReference type="Proteomes" id="UP000325081"/>
    </source>
</evidence>
<protein>
    <recommendedName>
        <fullName evidence="2">RING-type E3 ubiquitin transferase</fullName>
        <ecNumber evidence="2">2.3.2.27</ecNumber>
    </recommendedName>
</protein>
<evidence type="ECO:0000256" key="2">
    <source>
        <dbReference type="ARBA" id="ARBA00012483"/>
    </source>
</evidence>
<evidence type="ECO:0000259" key="7">
    <source>
        <dbReference type="PROSITE" id="PS50011"/>
    </source>
</evidence>
<sequence>MANQVGAISPDQEGMCNLTAVAIDRDKNSQHAVRWAVENLELKDKFIILVHVVSTQRNLHHQDVEPRPPTHTELQQLFLPYRGFCARKGIRAKEVTLHDLDIASALSEFISANSIKTIVLGASHRGAIARAFRNADVPTSVGKYAPDSCTVFAISKGRMLKIKTAIEPILETNAKTNSGLVMSPDNCDNCAGSPVFLRQGSYQNSYSDQSTPTGLTRPRRSLDYTSNSRQSSLENSRRSLEYGRSTPTSSNTPSPTNISLDSTPFTSHSNSPDHKAPNFALMQSSNFVNLRGRALDSMPHFLSGSSDPSEEQSYQSDLSYELMDHSKLSDASGSSTASAAELEDELRRMKLELKQILELYNVACQEAESAKEKVREIIKWDTEKASRLAEAKHVHDAALAVVEREKSKCKAAVDIAHRAQHIAELESEKRKRAECKFQHESEEKQKAMDALARCGVRCRRYSIEEIEAATNYFSPSDKIGEGSYGPVYKGMIDHTPVAIKVLRSDISEGHKQFQQEVEVLSRMRHPNMVILLGACPEYGCLVYEHMDNGSLEDRLLRTPPLPWPSRFRIAAEVATALNFLHQTKPEPLVHRDLKPANILLDRNHIAKISDVGLARLVPPPDPSTSATQYRHTAAAGTFCYIDPEYQQTGMLGTKSDVYSLGVLLLQLITARPPMGLTHLVGTAIEEGRFGDVLDPAVDKWPIEEALCLARLALGCCELRRRDRPDLDRVVLPELERLRDVGRQERGSSFETEPEF</sequence>
<evidence type="ECO:0000256" key="3">
    <source>
        <dbReference type="ARBA" id="ARBA00022741"/>
    </source>
</evidence>
<reference evidence="9" key="1">
    <citation type="journal article" date="2019" name="Curr. Biol.">
        <title>Genome Sequence of Striga asiatica Provides Insight into the Evolution of Plant Parasitism.</title>
        <authorList>
            <person name="Yoshida S."/>
            <person name="Kim S."/>
            <person name="Wafula E.K."/>
            <person name="Tanskanen J."/>
            <person name="Kim Y.M."/>
            <person name="Honaas L."/>
            <person name="Yang Z."/>
            <person name="Spallek T."/>
            <person name="Conn C.E."/>
            <person name="Ichihashi Y."/>
            <person name="Cheong K."/>
            <person name="Cui S."/>
            <person name="Der J.P."/>
            <person name="Gundlach H."/>
            <person name="Jiao Y."/>
            <person name="Hori C."/>
            <person name="Ishida J.K."/>
            <person name="Kasahara H."/>
            <person name="Kiba T."/>
            <person name="Kim M.S."/>
            <person name="Koo N."/>
            <person name="Laohavisit A."/>
            <person name="Lee Y.H."/>
            <person name="Lumba S."/>
            <person name="McCourt P."/>
            <person name="Mortimer J.C."/>
            <person name="Mutuku J.M."/>
            <person name="Nomura T."/>
            <person name="Sasaki-Sekimoto Y."/>
            <person name="Seto Y."/>
            <person name="Wang Y."/>
            <person name="Wakatake T."/>
            <person name="Sakakibara H."/>
            <person name="Demura T."/>
            <person name="Yamaguchi S."/>
            <person name="Yoneyama K."/>
            <person name="Manabe R.I."/>
            <person name="Nelson D.C."/>
            <person name="Schulman A.H."/>
            <person name="Timko M.P."/>
            <person name="dePamphilis C.W."/>
            <person name="Choi D."/>
            <person name="Shirasu K."/>
        </authorList>
    </citation>
    <scope>NUCLEOTIDE SEQUENCE [LARGE SCALE GENOMIC DNA]</scope>
    <source>
        <strain evidence="9">cv. UVA1</strain>
    </source>
</reference>
<evidence type="ECO:0000256" key="1">
    <source>
        <dbReference type="ARBA" id="ARBA00000900"/>
    </source>
</evidence>
<dbReference type="EC" id="2.3.2.27" evidence="2"/>
<dbReference type="Gene3D" id="1.10.510.10">
    <property type="entry name" value="Transferase(Phosphotransferase) domain 1"/>
    <property type="match status" value="1"/>
</dbReference>
<keyword evidence="8" id="KW-0808">Transferase</keyword>
<feature type="compositionally biased region" description="Low complexity" evidence="6">
    <location>
        <begin position="245"/>
        <end position="257"/>
    </location>
</feature>
<name>A0A5A7QIV3_STRAF</name>
<evidence type="ECO:0000256" key="5">
    <source>
        <dbReference type="ARBA" id="ARBA00022840"/>
    </source>
</evidence>
<dbReference type="PANTHER" id="PTHR45647:SF51">
    <property type="entry name" value="PROTEIN KINASE SUPERFAMILY PROTEIN"/>
    <property type="match status" value="1"/>
</dbReference>
<keyword evidence="8" id="KW-0418">Kinase</keyword>
<keyword evidence="3" id="KW-0547">Nucleotide-binding</keyword>
<dbReference type="EMBL" id="BKCP01007181">
    <property type="protein sequence ID" value="GER45034.1"/>
    <property type="molecule type" value="Genomic_DNA"/>
</dbReference>
<dbReference type="PROSITE" id="PS00108">
    <property type="entry name" value="PROTEIN_KINASE_ST"/>
    <property type="match status" value="1"/>
</dbReference>
<proteinExistence type="predicted"/>
<dbReference type="Pfam" id="PF07714">
    <property type="entry name" value="PK_Tyr_Ser-Thr"/>
    <property type="match status" value="1"/>
</dbReference>
<gene>
    <name evidence="8" type="ORF">STAS_21958</name>
</gene>
<dbReference type="SUPFAM" id="SSF52402">
    <property type="entry name" value="Adenine nucleotide alpha hydrolases-like"/>
    <property type="match status" value="1"/>
</dbReference>
<feature type="compositionally biased region" description="Polar residues" evidence="6">
    <location>
        <begin position="258"/>
        <end position="270"/>
    </location>
</feature>
<dbReference type="SMART" id="SM00220">
    <property type="entry name" value="S_TKc"/>
    <property type="match status" value="1"/>
</dbReference>
<evidence type="ECO:0000256" key="6">
    <source>
        <dbReference type="SAM" id="MobiDB-lite"/>
    </source>
</evidence>
<dbReference type="PROSITE" id="PS50011">
    <property type="entry name" value="PROTEIN_KINASE_DOM"/>
    <property type="match status" value="1"/>
</dbReference>
<dbReference type="InterPro" id="IPR000719">
    <property type="entry name" value="Prot_kinase_dom"/>
</dbReference>
<comment type="caution">
    <text evidence="8">The sequence shown here is derived from an EMBL/GenBank/DDBJ whole genome shotgun (WGS) entry which is preliminary data.</text>
</comment>